<organism evidence="6 7">
    <name type="scientific">Platanthera zijinensis</name>
    <dbReference type="NCBI Taxonomy" id="2320716"/>
    <lineage>
        <taxon>Eukaryota</taxon>
        <taxon>Viridiplantae</taxon>
        <taxon>Streptophyta</taxon>
        <taxon>Embryophyta</taxon>
        <taxon>Tracheophyta</taxon>
        <taxon>Spermatophyta</taxon>
        <taxon>Magnoliopsida</taxon>
        <taxon>Liliopsida</taxon>
        <taxon>Asparagales</taxon>
        <taxon>Orchidaceae</taxon>
        <taxon>Orchidoideae</taxon>
        <taxon>Orchideae</taxon>
        <taxon>Orchidinae</taxon>
        <taxon>Platanthera</taxon>
    </lineage>
</organism>
<dbReference type="EC" id="2.8.2.-" evidence="3"/>
<dbReference type="PANTHER" id="PTHR11783">
    <property type="entry name" value="SULFOTRANSFERASE SULT"/>
    <property type="match status" value="1"/>
</dbReference>
<dbReference type="Pfam" id="PF00685">
    <property type="entry name" value="Sulfotransfer_1"/>
    <property type="match status" value="1"/>
</dbReference>
<dbReference type="SUPFAM" id="SSF52540">
    <property type="entry name" value="P-loop containing nucleoside triphosphate hydrolases"/>
    <property type="match status" value="1"/>
</dbReference>
<evidence type="ECO:0000256" key="2">
    <source>
        <dbReference type="ARBA" id="ARBA00022679"/>
    </source>
</evidence>
<dbReference type="AlphaFoldDB" id="A0AAP0GG27"/>
<keyword evidence="2 3" id="KW-0808">Transferase</keyword>
<dbReference type="Gene3D" id="3.40.50.300">
    <property type="entry name" value="P-loop containing nucleotide triphosphate hydrolases"/>
    <property type="match status" value="1"/>
</dbReference>
<dbReference type="EMBL" id="JBBWWQ010000001">
    <property type="protein sequence ID" value="KAK8957858.1"/>
    <property type="molecule type" value="Genomic_DNA"/>
</dbReference>
<keyword evidence="7" id="KW-1185">Reference proteome</keyword>
<feature type="domain" description="Sulfotransferase" evidence="5">
    <location>
        <begin position="73"/>
        <end position="343"/>
    </location>
</feature>
<evidence type="ECO:0000313" key="6">
    <source>
        <dbReference type="EMBL" id="KAK8957858.1"/>
    </source>
</evidence>
<dbReference type="InterPro" id="IPR027417">
    <property type="entry name" value="P-loop_NTPase"/>
</dbReference>
<evidence type="ECO:0000256" key="4">
    <source>
        <dbReference type="SAM" id="MobiDB-lite"/>
    </source>
</evidence>
<dbReference type="GO" id="GO:0008146">
    <property type="term" value="F:sulfotransferase activity"/>
    <property type="evidence" value="ECO:0007669"/>
    <property type="project" value="InterPro"/>
</dbReference>
<proteinExistence type="inferred from homology"/>
<evidence type="ECO:0000313" key="7">
    <source>
        <dbReference type="Proteomes" id="UP001418222"/>
    </source>
</evidence>
<evidence type="ECO:0000256" key="1">
    <source>
        <dbReference type="ARBA" id="ARBA00005771"/>
    </source>
</evidence>
<name>A0AAP0GG27_9ASPA</name>
<reference evidence="6 7" key="1">
    <citation type="journal article" date="2022" name="Nat. Plants">
        <title>Genomes of leafy and leafless Platanthera orchids illuminate the evolution of mycoheterotrophy.</title>
        <authorList>
            <person name="Li M.H."/>
            <person name="Liu K.W."/>
            <person name="Li Z."/>
            <person name="Lu H.C."/>
            <person name="Ye Q.L."/>
            <person name="Zhang D."/>
            <person name="Wang J.Y."/>
            <person name="Li Y.F."/>
            <person name="Zhong Z.M."/>
            <person name="Liu X."/>
            <person name="Yu X."/>
            <person name="Liu D.K."/>
            <person name="Tu X.D."/>
            <person name="Liu B."/>
            <person name="Hao Y."/>
            <person name="Liao X.Y."/>
            <person name="Jiang Y.T."/>
            <person name="Sun W.H."/>
            <person name="Chen J."/>
            <person name="Chen Y.Q."/>
            <person name="Ai Y."/>
            <person name="Zhai J.W."/>
            <person name="Wu S.S."/>
            <person name="Zhou Z."/>
            <person name="Hsiao Y.Y."/>
            <person name="Wu W.L."/>
            <person name="Chen Y.Y."/>
            <person name="Lin Y.F."/>
            <person name="Hsu J.L."/>
            <person name="Li C.Y."/>
            <person name="Wang Z.W."/>
            <person name="Zhao X."/>
            <person name="Zhong W.Y."/>
            <person name="Ma X.K."/>
            <person name="Ma L."/>
            <person name="Huang J."/>
            <person name="Chen G.Z."/>
            <person name="Huang M.Z."/>
            <person name="Huang L."/>
            <person name="Peng D.H."/>
            <person name="Luo Y.B."/>
            <person name="Zou S.Q."/>
            <person name="Chen S.P."/>
            <person name="Lan S."/>
            <person name="Tsai W.C."/>
            <person name="Van de Peer Y."/>
            <person name="Liu Z.J."/>
        </authorList>
    </citation>
    <scope>NUCLEOTIDE SEQUENCE [LARGE SCALE GENOMIC DNA]</scope>
    <source>
        <strain evidence="6">Lor287</strain>
    </source>
</reference>
<evidence type="ECO:0000259" key="5">
    <source>
        <dbReference type="Pfam" id="PF00685"/>
    </source>
</evidence>
<evidence type="ECO:0000256" key="3">
    <source>
        <dbReference type="RuleBase" id="RU361155"/>
    </source>
</evidence>
<gene>
    <name evidence="6" type="primary">SOT15</name>
    <name evidence="6" type="ORF">KSP39_PZI000574</name>
</gene>
<comment type="similarity">
    <text evidence="1 3">Belongs to the sulfotransferase 1 family.</text>
</comment>
<protein>
    <recommendedName>
        <fullName evidence="3">Sulfotransferase</fullName>
        <ecNumber evidence="3">2.8.2.-</ecNumber>
    </recommendedName>
</protein>
<dbReference type="InterPro" id="IPR000863">
    <property type="entry name" value="Sulfotransferase_dom"/>
</dbReference>
<sequence length="362" mass="40668">MLFNPRCFDGSKTEGERDGELGAHQQRQEEISKLPVEMGWRNFPFRLYHGFWFHEPHLNGVISLRRNFCRPAPSDLFLVTFPKSGTTWLKALAFAIANRSSGHHINSGHRSILSRHPQDCSPYLEGFYAGPHVPNLDAMPSPRQLGTHMPYSLLPESLRDEGSPGRIIYLCREPKDTLVSTVHFINTMGSEQSSIAAGPISMDQAAELFCKGLSPYGPVWEHQLEYWRESQRRPDKLLFLKYEDLMAEPAANVRKLANFIGRPFSPEEESCGMVAEIVELCCFEKLSGLEVNKAGVRGKEIGVTVNNSSFFRKGKVGDWREHLSPEMAEKVDVITRDKLRGTGLSHSPEPPAPHADQGGEMP</sequence>
<dbReference type="Proteomes" id="UP001418222">
    <property type="component" value="Unassembled WGS sequence"/>
</dbReference>
<feature type="region of interest" description="Disordered" evidence="4">
    <location>
        <begin position="337"/>
        <end position="362"/>
    </location>
</feature>
<accession>A0AAP0GG27</accession>
<comment type="caution">
    <text evidence="6">The sequence shown here is derived from an EMBL/GenBank/DDBJ whole genome shotgun (WGS) entry which is preliminary data.</text>
</comment>